<protein>
    <recommendedName>
        <fullName evidence="3">HD domain-containing protein</fullName>
    </recommendedName>
</protein>
<reference evidence="1 2" key="1">
    <citation type="submission" date="2019-01" db="EMBL/GenBank/DDBJ databases">
        <title>Coherence of Microcystis species and biogeography revealed through population genomics.</title>
        <authorList>
            <person name="Perez-Carrascal O.M."/>
            <person name="Terrat Y."/>
            <person name="Giani A."/>
            <person name="Fortin N."/>
            <person name="Tromas N."/>
            <person name="Shapiro B.J."/>
        </authorList>
    </citation>
    <scope>NUCLEOTIDE SEQUENCE [LARGE SCALE GENOMIC DNA]</scope>
    <source>
        <strain evidence="1">Ma_QC_C_20070703_M131</strain>
    </source>
</reference>
<evidence type="ECO:0000313" key="2">
    <source>
        <dbReference type="Proteomes" id="UP000316443"/>
    </source>
</evidence>
<organism evidence="1 2">
    <name type="scientific">Microcystis aeruginosa Ma_QC_C_20070703_M131</name>
    <dbReference type="NCBI Taxonomy" id="2486263"/>
    <lineage>
        <taxon>Bacteria</taxon>
        <taxon>Bacillati</taxon>
        <taxon>Cyanobacteriota</taxon>
        <taxon>Cyanophyceae</taxon>
        <taxon>Oscillatoriophycideae</taxon>
        <taxon>Chroococcales</taxon>
        <taxon>Microcystaceae</taxon>
        <taxon>Microcystis</taxon>
    </lineage>
</organism>
<dbReference type="Proteomes" id="UP000316443">
    <property type="component" value="Unassembled WGS sequence"/>
</dbReference>
<evidence type="ECO:0008006" key="3">
    <source>
        <dbReference type="Google" id="ProtNLM"/>
    </source>
</evidence>
<comment type="caution">
    <text evidence="1">The sequence shown here is derived from an EMBL/GenBank/DDBJ whole genome shotgun (WGS) entry which is preliminary data.</text>
</comment>
<evidence type="ECO:0000313" key="1">
    <source>
        <dbReference type="EMBL" id="TRT45953.1"/>
    </source>
</evidence>
<dbReference type="AlphaFoldDB" id="A0A551XB38"/>
<dbReference type="EMBL" id="SFCA01000203">
    <property type="protein sequence ID" value="TRT45953.1"/>
    <property type="molecule type" value="Genomic_DNA"/>
</dbReference>
<proteinExistence type="predicted"/>
<name>A0A551XB38_MICAE</name>
<accession>A0A551XB38</accession>
<sequence length="64" mass="7318">MIDFNVKISRPPHGDRTQTVKEHLIETGAIAVDNLRDKNINQWVILLAEIAGKWHDIGKLDYLP</sequence>
<gene>
    <name evidence="1" type="ORF">EWV85_19010</name>
</gene>